<reference evidence="1" key="1">
    <citation type="journal article" date="2020" name="Stud. Mycol.">
        <title>101 Dothideomycetes genomes: a test case for predicting lifestyles and emergence of pathogens.</title>
        <authorList>
            <person name="Haridas S."/>
            <person name="Albert R."/>
            <person name="Binder M."/>
            <person name="Bloem J."/>
            <person name="Labutti K."/>
            <person name="Salamov A."/>
            <person name="Andreopoulos B."/>
            <person name="Baker S."/>
            <person name="Barry K."/>
            <person name="Bills G."/>
            <person name="Bluhm B."/>
            <person name="Cannon C."/>
            <person name="Castanera R."/>
            <person name="Culley D."/>
            <person name="Daum C."/>
            <person name="Ezra D."/>
            <person name="Gonzalez J."/>
            <person name="Henrissat B."/>
            <person name="Kuo A."/>
            <person name="Liang C."/>
            <person name="Lipzen A."/>
            <person name="Lutzoni F."/>
            <person name="Magnuson J."/>
            <person name="Mondo S."/>
            <person name="Nolan M."/>
            <person name="Ohm R."/>
            <person name="Pangilinan J."/>
            <person name="Park H.-J."/>
            <person name="Ramirez L."/>
            <person name="Alfaro M."/>
            <person name="Sun H."/>
            <person name="Tritt A."/>
            <person name="Yoshinaga Y."/>
            <person name="Zwiers L.-H."/>
            <person name="Turgeon B."/>
            <person name="Goodwin S."/>
            <person name="Spatafora J."/>
            <person name="Crous P."/>
            <person name="Grigoriev I."/>
        </authorList>
    </citation>
    <scope>NUCLEOTIDE SEQUENCE</scope>
    <source>
        <strain evidence="1">ATCC 200398</strain>
    </source>
</reference>
<organism evidence="1 2">
    <name type="scientific">Lindgomyces ingoldianus</name>
    <dbReference type="NCBI Taxonomy" id="673940"/>
    <lineage>
        <taxon>Eukaryota</taxon>
        <taxon>Fungi</taxon>
        <taxon>Dikarya</taxon>
        <taxon>Ascomycota</taxon>
        <taxon>Pezizomycotina</taxon>
        <taxon>Dothideomycetes</taxon>
        <taxon>Pleosporomycetidae</taxon>
        <taxon>Pleosporales</taxon>
        <taxon>Lindgomycetaceae</taxon>
        <taxon>Lindgomyces</taxon>
    </lineage>
</organism>
<sequence length="267" mass="29833">MTHLRTIPNPINFFESRAEPEVHSDSDQKDWDQVLIRLDMPNPGLRERGDEPAQNFAFHAEMLEGDNAKWESGQEIGKPSMFGGVYRVEAFISVGQALRHTLSPVHLYRGQVKECRDCDSCPKGFRLKNLLVGERRRAFCIGDKLSSHMLRRRRGSIFESQELGNQSNLGRLELRKRVVAGMHTLQLPTFEGCPPLSPIETVSMQPLDLHLICYHLAAGALSNVVSEMDLMCAIAQLVGAVVQRMRERSTPKAGLAGVSLMWLGEAG</sequence>
<gene>
    <name evidence="1" type="ORF">BDR25DRAFT_310998</name>
</gene>
<dbReference type="EMBL" id="MU003497">
    <property type="protein sequence ID" value="KAF2474520.1"/>
    <property type="molecule type" value="Genomic_DNA"/>
</dbReference>
<protein>
    <submittedName>
        <fullName evidence="1">Uncharacterized protein</fullName>
    </submittedName>
</protein>
<evidence type="ECO:0000313" key="2">
    <source>
        <dbReference type="Proteomes" id="UP000799755"/>
    </source>
</evidence>
<name>A0ACB6R6X9_9PLEO</name>
<accession>A0ACB6R6X9</accession>
<dbReference type="Proteomes" id="UP000799755">
    <property type="component" value="Unassembled WGS sequence"/>
</dbReference>
<keyword evidence="2" id="KW-1185">Reference proteome</keyword>
<proteinExistence type="predicted"/>
<evidence type="ECO:0000313" key="1">
    <source>
        <dbReference type="EMBL" id="KAF2474520.1"/>
    </source>
</evidence>
<comment type="caution">
    <text evidence="1">The sequence shown here is derived from an EMBL/GenBank/DDBJ whole genome shotgun (WGS) entry which is preliminary data.</text>
</comment>